<name>A0A0D2FS51_9EURO</name>
<evidence type="ECO:0000259" key="4">
    <source>
        <dbReference type="Pfam" id="PF23658"/>
    </source>
</evidence>
<feature type="compositionally biased region" description="Low complexity" evidence="1">
    <location>
        <begin position="310"/>
        <end position="325"/>
    </location>
</feature>
<dbReference type="Pfam" id="PF23658">
    <property type="entry name" value="PDZ_CPAF_rel"/>
    <property type="match status" value="1"/>
</dbReference>
<gene>
    <name evidence="5" type="ORF">PV04_03368</name>
</gene>
<dbReference type="Pfam" id="PF03572">
    <property type="entry name" value="Peptidase_S41"/>
    <property type="match status" value="1"/>
</dbReference>
<keyword evidence="6" id="KW-1185">Reference proteome</keyword>
<dbReference type="Proteomes" id="UP000054266">
    <property type="component" value="Unassembled WGS sequence"/>
</dbReference>
<dbReference type="GO" id="GO:0006508">
    <property type="term" value="P:proteolysis"/>
    <property type="evidence" value="ECO:0007669"/>
    <property type="project" value="InterPro"/>
</dbReference>
<dbReference type="GO" id="GO:0008236">
    <property type="term" value="F:serine-type peptidase activity"/>
    <property type="evidence" value="ECO:0007669"/>
    <property type="project" value="InterPro"/>
</dbReference>
<dbReference type="HOGENOM" id="CLU_014251_1_1_1"/>
<reference evidence="5 6" key="1">
    <citation type="submission" date="2015-01" db="EMBL/GenBank/DDBJ databases">
        <title>The Genome Sequence of Capronia semiimmersa CBS27337.</title>
        <authorList>
            <consortium name="The Broad Institute Genomics Platform"/>
            <person name="Cuomo C."/>
            <person name="de Hoog S."/>
            <person name="Gorbushina A."/>
            <person name="Stielow B."/>
            <person name="Teixiera M."/>
            <person name="Abouelleil A."/>
            <person name="Chapman S.B."/>
            <person name="Priest M."/>
            <person name="Young S.K."/>
            <person name="Wortman J."/>
            <person name="Nusbaum C."/>
            <person name="Birren B."/>
        </authorList>
    </citation>
    <scope>NUCLEOTIDE SEQUENCE [LARGE SCALE GENOMIC DNA]</scope>
    <source>
        <strain evidence="5 6">CBS 27337</strain>
    </source>
</reference>
<dbReference type="PANTHER" id="PTHR37049:SF4">
    <property type="entry name" value="RHODANESE DOMAIN-CONTAINING PROTEIN"/>
    <property type="match status" value="1"/>
</dbReference>
<keyword evidence="2" id="KW-0732">Signal</keyword>
<sequence>MVLLISFKALWVLAFAATAQSQSSTTRATPTSAGEPCAQVSALQSQFAATSGTIKGFRVSPDLAYACQQSVPLVKEDTISLLTGLKAWVEWQSTLQWLKDPPASWPFPPVDLTGELQKLGDKVQDGTITSEIDFELQLVDIITSARDGHFTFAPDAYSVFAYFNPIGSLVSVSADGKQLPEVYLYGDLKNSAVEGWNPSPVVKINGTDVVTWLGQKAFNETMTHQDLDALYNRLFFSINAPNDGSGLGYFFFPDLARFYGSSITLGFKNGSEVSSPLQATPIYDLSGVVDGDSFYQSFCNVTAKAMVQETSSSAPAPQPSSTEAQDPNSLRPQYPSAIAISNDASLAGYFLEDEPSVAVLSVTEMSETDPLSAQQSLTKFLDECRQKNKTHLIVDVSQNGGGTVLVAYDILKQLFPTIEPYLGAQFRANPQINVLGTYFTPQAKQAELEHPANATFAKNAGAYSLFDATSISNDSGHAFETWDQLFGPVQVHGDNFSQQFQLNISDATNDEESGLIVVSGYANNSAIAPQPFESQNIIVFGDGYCGSACTILLHMLKYQGKVKSIVAGGRPQAGPAQAMGGVKGNRVEAFEDAIQYIEAFYESAPTDLIEEANKTALKDLWDNASILQLRNDPNGVVQVNVLNAIAQYDDTQTPLQFVYEAADCRLWYQPAHLLHITSLWQTVAEQAFGLNGQEKFSLCVPGSTGHPSSLSGNQTLFDDGQIANVTGYDPEGDANSSSSQENGSTAASSVGLSGMVLATFLGLMTLAAEVIF</sequence>
<evidence type="ECO:0000256" key="2">
    <source>
        <dbReference type="SAM" id="SignalP"/>
    </source>
</evidence>
<feature type="chain" id="PRO_5002253314" evidence="2">
    <location>
        <begin position="22"/>
        <end position="772"/>
    </location>
</feature>
<dbReference type="PANTHER" id="PTHR37049">
    <property type="entry name" value="PEPTIDASE S41 FAMILY PROTEIN"/>
    <property type="match status" value="1"/>
</dbReference>
<evidence type="ECO:0000313" key="6">
    <source>
        <dbReference type="Proteomes" id="UP000054266"/>
    </source>
</evidence>
<feature type="signal peptide" evidence="2">
    <location>
        <begin position="1"/>
        <end position="21"/>
    </location>
</feature>
<protein>
    <submittedName>
        <fullName evidence="5">Uncharacterized protein</fullName>
    </submittedName>
</protein>
<evidence type="ECO:0000313" key="5">
    <source>
        <dbReference type="EMBL" id="KIW71173.1"/>
    </source>
</evidence>
<dbReference type="SUPFAM" id="SSF52096">
    <property type="entry name" value="ClpP/crotonase"/>
    <property type="match status" value="1"/>
</dbReference>
<feature type="domain" description="Tail specific protease" evidence="3">
    <location>
        <begin position="357"/>
        <end position="561"/>
    </location>
</feature>
<feature type="domain" description="CPAF-like PDZ" evidence="4">
    <location>
        <begin position="165"/>
        <end position="281"/>
    </location>
</feature>
<dbReference type="InterPro" id="IPR052766">
    <property type="entry name" value="S41A_metabolite_peptidase"/>
</dbReference>
<dbReference type="Gene3D" id="3.90.226.10">
    <property type="entry name" value="2-enoyl-CoA Hydratase, Chain A, domain 1"/>
    <property type="match status" value="1"/>
</dbReference>
<dbReference type="InterPro" id="IPR056186">
    <property type="entry name" value="PDZ_CPAF-rel"/>
</dbReference>
<dbReference type="STRING" id="5601.A0A0D2FS51"/>
<feature type="region of interest" description="Disordered" evidence="1">
    <location>
        <begin position="310"/>
        <end position="333"/>
    </location>
</feature>
<dbReference type="InterPro" id="IPR005151">
    <property type="entry name" value="Tail-specific_protease"/>
</dbReference>
<dbReference type="EMBL" id="KN846957">
    <property type="protein sequence ID" value="KIW71173.1"/>
    <property type="molecule type" value="Genomic_DNA"/>
</dbReference>
<dbReference type="AlphaFoldDB" id="A0A0D2FS51"/>
<dbReference type="InterPro" id="IPR029045">
    <property type="entry name" value="ClpP/crotonase-like_dom_sf"/>
</dbReference>
<evidence type="ECO:0000256" key="1">
    <source>
        <dbReference type="SAM" id="MobiDB-lite"/>
    </source>
</evidence>
<accession>A0A0D2FS51</accession>
<evidence type="ECO:0000259" key="3">
    <source>
        <dbReference type="Pfam" id="PF03572"/>
    </source>
</evidence>
<proteinExistence type="predicted"/>
<organism evidence="5 6">
    <name type="scientific">Phialophora macrospora</name>
    <dbReference type="NCBI Taxonomy" id="1851006"/>
    <lineage>
        <taxon>Eukaryota</taxon>
        <taxon>Fungi</taxon>
        <taxon>Dikarya</taxon>
        <taxon>Ascomycota</taxon>
        <taxon>Pezizomycotina</taxon>
        <taxon>Eurotiomycetes</taxon>
        <taxon>Chaetothyriomycetidae</taxon>
        <taxon>Chaetothyriales</taxon>
        <taxon>Herpotrichiellaceae</taxon>
        <taxon>Phialophora</taxon>
    </lineage>
</organism>